<reference evidence="3" key="1">
    <citation type="submission" date="2018-02" db="EMBL/GenBank/DDBJ databases">
        <title>Genome sequence of Desulfocucumis palustris strain NAW-5.</title>
        <authorList>
            <person name="Watanabe M."/>
            <person name="Kojima H."/>
            <person name="Fukui M."/>
        </authorList>
    </citation>
    <scope>NUCLEOTIDE SEQUENCE [LARGE SCALE GENOMIC DNA]</scope>
    <source>
        <strain evidence="3">NAW-5</strain>
    </source>
</reference>
<keyword evidence="1" id="KW-0472">Membrane</keyword>
<keyword evidence="3" id="KW-1185">Reference proteome</keyword>
<dbReference type="Proteomes" id="UP000239549">
    <property type="component" value="Unassembled WGS sequence"/>
</dbReference>
<organism evidence="2 3">
    <name type="scientific">Desulfocucumis palustris</name>
    <dbReference type="NCBI Taxonomy" id="1898651"/>
    <lineage>
        <taxon>Bacteria</taxon>
        <taxon>Bacillati</taxon>
        <taxon>Bacillota</taxon>
        <taxon>Clostridia</taxon>
        <taxon>Eubacteriales</taxon>
        <taxon>Desulfocucumaceae</taxon>
        <taxon>Desulfocucumis</taxon>
    </lineage>
</organism>
<dbReference type="AlphaFoldDB" id="A0A2L2XE37"/>
<evidence type="ECO:0000313" key="2">
    <source>
        <dbReference type="EMBL" id="GBF34629.1"/>
    </source>
</evidence>
<name>A0A2L2XE37_9FIRM</name>
<comment type="caution">
    <text evidence="2">The sequence shown here is derived from an EMBL/GenBank/DDBJ whole genome shotgun (WGS) entry which is preliminary data.</text>
</comment>
<evidence type="ECO:0000313" key="3">
    <source>
        <dbReference type="Proteomes" id="UP000239549"/>
    </source>
</evidence>
<protein>
    <submittedName>
        <fullName evidence="2">Uncharacterized protein</fullName>
    </submittedName>
</protein>
<proteinExistence type="predicted"/>
<accession>A0A2L2XE37</accession>
<evidence type="ECO:0000256" key="1">
    <source>
        <dbReference type="SAM" id="Phobius"/>
    </source>
</evidence>
<feature type="transmembrane region" description="Helical" evidence="1">
    <location>
        <begin position="12"/>
        <end position="34"/>
    </location>
</feature>
<sequence>MGGIYSVFFTDVLLNFSVFFIGFFIFHGCVLTGIDYVGG</sequence>
<keyword evidence="1" id="KW-1133">Transmembrane helix</keyword>
<dbReference type="EMBL" id="BFAV01000143">
    <property type="protein sequence ID" value="GBF34629.1"/>
    <property type="molecule type" value="Genomic_DNA"/>
</dbReference>
<gene>
    <name evidence="2" type="ORF">DCCM_3749</name>
</gene>
<keyword evidence="1" id="KW-0812">Transmembrane</keyword>